<dbReference type="CDD" id="cd00200">
    <property type="entry name" value="WD40"/>
    <property type="match status" value="1"/>
</dbReference>
<dbReference type="FunFam" id="2.60.120.290:FF:000005">
    <property type="entry name" value="Procollagen C-endopeptidase enhancer 1"/>
    <property type="match status" value="1"/>
</dbReference>
<feature type="disulfide bond" evidence="6">
    <location>
        <begin position="814"/>
        <end position="829"/>
    </location>
</feature>
<feature type="repeat" description="WD" evidence="7">
    <location>
        <begin position="169"/>
        <end position="210"/>
    </location>
</feature>
<keyword evidence="1 7" id="KW-0853">WD repeat</keyword>
<evidence type="ECO:0000256" key="5">
    <source>
        <dbReference type="ARBA" id="ARBA00023180"/>
    </source>
</evidence>
<feature type="repeat" description="WD" evidence="7">
    <location>
        <begin position="212"/>
        <end position="253"/>
    </location>
</feature>
<evidence type="ECO:0000256" key="2">
    <source>
        <dbReference type="ARBA" id="ARBA00022729"/>
    </source>
</evidence>
<dbReference type="InterPro" id="IPR036055">
    <property type="entry name" value="LDL_receptor-like_sf"/>
</dbReference>
<feature type="repeat" description="WD" evidence="7">
    <location>
        <begin position="301"/>
        <end position="342"/>
    </location>
</feature>
<dbReference type="InterPro" id="IPR035914">
    <property type="entry name" value="Sperma_CUB_dom_sf"/>
</dbReference>
<feature type="domain" description="CUB" evidence="10">
    <location>
        <begin position="432"/>
        <end position="545"/>
    </location>
</feature>
<dbReference type="InterPro" id="IPR002172">
    <property type="entry name" value="LDrepeatLR_classA_rpt"/>
</dbReference>
<dbReference type="InterPro" id="IPR036322">
    <property type="entry name" value="WD40_repeat_dom_sf"/>
</dbReference>
<dbReference type="PANTHER" id="PTHR45048:SF1">
    <property type="entry name" value="WD REPEAT-CONTAINING PROTEIN 88"/>
    <property type="match status" value="1"/>
</dbReference>
<feature type="region of interest" description="Disordered" evidence="8">
    <location>
        <begin position="1149"/>
        <end position="1179"/>
    </location>
</feature>
<evidence type="ECO:0000256" key="6">
    <source>
        <dbReference type="PROSITE-ProRule" id="PRU00124"/>
    </source>
</evidence>
<keyword evidence="2" id="KW-0732">Signal</keyword>
<reference evidence="11" key="1">
    <citation type="submission" date="2020-08" db="EMBL/GenBank/DDBJ databases">
        <title>Chromosome-level assembly of Southern catfish (Silurus meridionalis) provides insights into visual adaptation to the nocturnal and benthic lifestyles.</title>
        <authorList>
            <person name="Zhang Y."/>
            <person name="Wang D."/>
            <person name="Peng Z."/>
        </authorList>
    </citation>
    <scope>NUCLEOTIDE SEQUENCE</scope>
    <source>
        <strain evidence="11">SWU-2019-XX</strain>
        <tissue evidence="11">Muscle</tissue>
    </source>
</reference>
<gene>
    <name evidence="11" type="ORF">HF521_014115</name>
</gene>
<comment type="caution">
    <text evidence="6">Lacks conserved residue(s) required for the propagation of feature annotation.</text>
</comment>
<dbReference type="SUPFAM" id="SSF57424">
    <property type="entry name" value="LDL receptor-like module"/>
    <property type="match status" value="5"/>
</dbReference>
<dbReference type="AlphaFoldDB" id="A0A8T0AA26"/>
<evidence type="ECO:0000256" key="3">
    <source>
        <dbReference type="ARBA" id="ARBA00022737"/>
    </source>
</evidence>
<dbReference type="PANTHER" id="PTHR45048">
    <property type="match status" value="1"/>
</dbReference>
<dbReference type="SMART" id="SM00042">
    <property type="entry name" value="CUB"/>
    <property type="match status" value="2"/>
</dbReference>
<feature type="compositionally biased region" description="Low complexity" evidence="8">
    <location>
        <begin position="1149"/>
        <end position="1159"/>
    </location>
</feature>
<feature type="repeat" description="WD" evidence="7">
    <location>
        <begin position="259"/>
        <end position="293"/>
    </location>
</feature>
<dbReference type="InterPro" id="IPR000859">
    <property type="entry name" value="CUB_dom"/>
</dbReference>
<keyword evidence="9" id="KW-0812">Transmembrane</keyword>
<evidence type="ECO:0000256" key="1">
    <source>
        <dbReference type="ARBA" id="ARBA00022574"/>
    </source>
</evidence>
<feature type="compositionally biased region" description="Acidic residues" evidence="8">
    <location>
        <begin position="1077"/>
        <end position="1089"/>
    </location>
</feature>
<dbReference type="SMART" id="SM00320">
    <property type="entry name" value="WD40"/>
    <property type="match status" value="7"/>
</dbReference>
<dbReference type="Pfam" id="PF00400">
    <property type="entry name" value="WD40"/>
    <property type="match status" value="6"/>
</dbReference>
<keyword evidence="12" id="KW-1185">Reference proteome</keyword>
<dbReference type="FunFam" id="4.10.400.10:FF:000050">
    <property type="entry name" value="low-density lipoprotein receptor-related protein 10"/>
    <property type="match status" value="1"/>
</dbReference>
<dbReference type="InterPro" id="IPR019775">
    <property type="entry name" value="WD40_repeat_CS"/>
</dbReference>
<dbReference type="PROSITE" id="PS01180">
    <property type="entry name" value="CUB"/>
    <property type="match status" value="2"/>
</dbReference>
<keyword evidence="9" id="KW-1133">Transmembrane helix</keyword>
<feature type="disulfide bond" evidence="6">
    <location>
        <begin position="559"/>
        <end position="577"/>
    </location>
</feature>
<dbReference type="PROSITE" id="PS50294">
    <property type="entry name" value="WD_REPEATS_REGION"/>
    <property type="match status" value="6"/>
</dbReference>
<feature type="disulfide bond" evidence="6">
    <location>
        <begin position="552"/>
        <end position="564"/>
    </location>
</feature>
<feature type="repeat" description="WD" evidence="7">
    <location>
        <begin position="41"/>
        <end position="82"/>
    </location>
</feature>
<evidence type="ECO:0000256" key="8">
    <source>
        <dbReference type="SAM" id="MobiDB-lite"/>
    </source>
</evidence>
<feature type="compositionally biased region" description="Acidic residues" evidence="8">
    <location>
        <begin position="1206"/>
        <end position="1216"/>
    </location>
</feature>
<dbReference type="PROSITE" id="PS50068">
    <property type="entry name" value="LDLRA_2"/>
    <property type="match status" value="5"/>
</dbReference>
<dbReference type="InterPro" id="IPR023415">
    <property type="entry name" value="LDLR_class-A_CS"/>
</dbReference>
<keyword evidence="9" id="KW-0472">Membrane</keyword>
<name>A0A8T0AA26_SILME</name>
<dbReference type="Gene3D" id="4.10.400.10">
    <property type="entry name" value="Low-density Lipoprotein Receptor"/>
    <property type="match status" value="5"/>
</dbReference>
<organism evidence="11 12">
    <name type="scientific">Silurus meridionalis</name>
    <name type="common">Southern catfish</name>
    <name type="synonym">Silurus soldatovi meridionalis</name>
    <dbReference type="NCBI Taxonomy" id="175797"/>
    <lineage>
        <taxon>Eukaryota</taxon>
        <taxon>Metazoa</taxon>
        <taxon>Chordata</taxon>
        <taxon>Craniata</taxon>
        <taxon>Vertebrata</taxon>
        <taxon>Euteleostomi</taxon>
        <taxon>Actinopterygii</taxon>
        <taxon>Neopterygii</taxon>
        <taxon>Teleostei</taxon>
        <taxon>Ostariophysi</taxon>
        <taxon>Siluriformes</taxon>
        <taxon>Siluridae</taxon>
        <taxon>Silurus</taxon>
    </lineage>
</organism>
<dbReference type="InterPro" id="IPR015943">
    <property type="entry name" value="WD40/YVTN_repeat-like_dom_sf"/>
</dbReference>
<dbReference type="EMBL" id="JABFDY010000026">
    <property type="protein sequence ID" value="KAF7688109.1"/>
    <property type="molecule type" value="Genomic_DNA"/>
</dbReference>
<evidence type="ECO:0000256" key="7">
    <source>
        <dbReference type="PROSITE-ProRule" id="PRU00221"/>
    </source>
</evidence>
<dbReference type="CDD" id="cd00041">
    <property type="entry name" value="CUB"/>
    <property type="match status" value="1"/>
</dbReference>
<feature type="disulfide bond" evidence="6">
    <location>
        <begin position="851"/>
        <end position="866"/>
    </location>
</feature>
<evidence type="ECO:0000313" key="11">
    <source>
        <dbReference type="EMBL" id="KAF7688109.1"/>
    </source>
</evidence>
<proteinExistence type="predicted"/>
<dbReference type="Proteomes" id="UP000606274">
    <property type="component" value="Unassembled WGS sequence"/>
</dbReference>
<dbReference type="FunFam" id="4.10.400.10:FF:000034">
    <property type="entry name" value="Low-density lipoprotein receptor-related protein 2"/>
    <property type="match status" value="1"/>
</dbReference>
<feature type="domain" description="CUB" evidence="10">
    <location>
        <begin position="640"/>
        <end position="752"/>
    </location>
</feature>
<dbReference type="Gene3D" id="2.60.120.290">
    <property type="entry name" value="Spermadhesin, CUB domain"/>
    <property type="match status" value="2"/>
</dbReference>
<evidence type="ECO:0000313" key="12">
    <source>
        <dbReference type="Proteomes" id="UP000606274"/>
    </source>
</evidence>
<keyword evidence="3" id="KW-0677">Repeat</keyword>
<keyword evidence="4 6" id="KW-1015">Disulfide bond</keyword>
<dbReference type="PRINTS" id="PR00261">
    <property type="entry name" value="LDLRECEPTOR"/>
</dbReference>
<feature type="disulfide bond" evidence="6">
    <location>
        <begin position="775"/>
        <end position="790"/>
    </location>
</feature>
<dbReference type="PROSITE" id="PS01209">
    <property type="entry name" value="LDLRA_1"/>
    <property type="match status" value="3"/>
</dbReference>
<feature type="region of interest" description="Disordered" evidence="8">
    <location>
        <begin position="1057"/>
        <end position="1120"/>
    </location>
</feature>
<feature type="repeat" description="WD" evidence="7">
    <location>
        <begin position="84"/>
        <end position="125"/>
    </location>
</feature>
<dbReference type="CDD" id="cd00112">
    <property type="entry name" value="LDLa"/>
    <property type="match status" value="5"/>
</dbReference>
<dbReference type="SUPFAM" id="SSF49854">
    <property type="entry name" value="Spermadhesin, CUB domain"/>
    <property type="match status" value="2"/>
</dbReference>
<dbReference type="Gene3D" id="2.130.10.10">
    <property type="entry name" value="YVTN repeat-like/Quinoprotein amine dehydrogenase"/>
    <property type="match status" value="2"/>
</dbReference>
<accession>A0A8T0AA26</accession>
<feature type="disulfide bond" evidence="6">
    <location>
        <begin position="571"/>
        <end position="586"/>
    </location>
</feature>
<dbReference type="PROSITE" id="PS50082">
    <property type="entry name" value="WD_REPEATS_2"/>
    <property type="match status" value="6"/>
</dbReference>
<evidence type="ECO:0000256" key="4">
    <source>
        <dbReference type="ARBA" id="ARBA00023157"/>
    </source>
</evidence>
<feature type="region of interest" description="Disordered" evidence="8">
    <location>
        <begin position="1194"/>
        <end position="1216"/>
    </location>
</feature>
<evidence type="ECO:0000259" key="10">
    <source>
        <dbReference type="PROSITE" id="PS01180"/>
    </source>
</evidence>
<feature type="disulfide bond" evidence="6">
    <location>
        <begin position="832"/>
        <end position="844"/>
    </location>
</feature>
<feature type="compositionally biased region" description="Basic and acidic residues" evidence="8">
    <location>
        <begin position="1194"/>
        <end position="1205"/>
    </location>
</feature>
<keyword evidence="5" id="KW-0325">Glycoprotein</keyword>
<dbReference type="PROSITE" id="PS00678">
    <property type="entry name" value="WD_REPEATS_1"/>
    <property type="match status" value="6"/>
</dbReference>
<feature type="compositionally biased region" description="Polar residues" evidence="8">
    <location>
        <begin position="1060"/>
        <end position="1076"/>
    </location>
</feature>
<dbReference type="PRINTS" id="PR00320">
    <property type="entry name" value="GPROTEINBRPT"/>
</dbReference>
<dbReference type="SMART" id="SM00192">
    <property type="entry name" value="LDLa"/>
    <property type="match status" value="5"/>
</dbReference>
<dbReference type="Pfam" id="PF00431">
    <property type="entry name" value="CUB"/>
    <property type="match status" value="1"/>
</dbReference>
<feature type="transmembrane region" description="Helical" evidence="9">
    <location>
        <begin position="874"/>
        <end position="900"/>
    </location>
</feature>
<feature type="disulfide bond" evidence="6">
    <location>
        <begin position="839"/>
        <end position="857"/>
    </location>
</feature>
<comment type="caution">
    <text evidence="11">The sequence shown here is derived from an EMBL/GenBank/DDBJ whole genome shotgun (WGS) entry which is preliminary data.</text>
</comment>
<dbReference type="InterPro" id="IPR020472">
    <property type="entry name" value="WD40_PAC1"/>
</dbReference>
<dbReference type="InterPro" id="IPR001680">
    <property type="entry name" value="WD40_rpt"/>
</dbReference>
<evidence type="ECO:0000256" key="9">
    <source>
        <dbReference type="SAM" id="Phobius"/>
    </source>
</evidence>
<dbReference type="SUPFAM" id="SSF50978">
    <property type="entry name" value="WD40 repeat-like"/>
    <property type="match status" value="1"/>
</dbReference>
<sequence length="1216" mass="135061">MSQALLDPLLLDEEIHEEKKDTGGSSLWEHEALAQIPVKVLRGHADSITSCHFCFHDTRLLTSSHDKTVIFWDVETRAQLMQLKGGHSGAITACCLVPEKNRVITSSWDKTINAWDLETGKILWTVMQGGLLMSCSVSGDGEYVASASDMENALYINCADTGQRLHYIPGHHTSTVMSCRFDAQNQHVASVSADRSIKLWDLYSHKTTLSINSTHTNVISGCCFTQNGHCLCTASWDRTLQLWDVQTGSFRNRGGEKLCKGHEGSISSCVFSNDASILVSGAYDRTVALWDVKGLYRTLVLKGHLDWVTYVDISADKNWVASSSKDCTVRLWNIEQHESIPAVRQSRRAHGHETHILKFDCIKTEWEQWLASLKRELTGHKNADEDVQANICNVIQGITCASHMMLKVEGMKLFLMKWLLFQRWTWLCLAACGGKVELHTERRGVIYSPSWPLNYPAGVNCSWNIQGNRGEVITISFHSFDVEESGGCRGDWLLLGPTWKEEYRVCGSALPPPFISSRGAVWLHFHSQTNSSGQAQGFRLSYIRSRLGESSCESDEYLCGNGKCVPRSWRCNSLDECGDNTDERNCIGPPTPARTSLCTLGTVECSLAQSTRCLPSALRCNGVHDCPDGSDEAQCPDMVCGKRLANFYGMFASPDFFRANRSTGTDLYCTWFLDTQDPKPLLLRLDLQLGAGDSVRVYDGLGERAERLLQSLTHHNNQRSAVLESSQGQMSVLYHAKPHSQGHGFNASYQVKGYCFPGEFPCGPDEGCYSQHQHCDGYWHCPSGRDEEGCALCASGQYPCQGAGGVCYSAHERCDNQKQCPDGSDEKNCFTCQPGTFHCATNLCILETWRCDGQEDCADGSDEHECQAAVPRKVITAALIGSLACGLLLVIALGCAFKLYSLRTREYRAFETQMTQLEAEFVQREAPPSYGQLIAQGLIPPVEDFPAYNPAQASVLHSLRSAMRRQMRRHSSRRMASRRRLGRLWSRLFQRGSRLRGHILLLTPPGRAHTLSQTHPLMSGHTNVSSRTGNSYQFAVEGQSGEWVDLQAHTEALCLAENGSPESSPTSPALPHSTSETLEDEDDGNDDDDRNQASYLRPRDERRSRGAPRRPSRLPFQSQTSRRVVQGLVAELGAAPVTHYSILGISPLSTPESLTSSSSQNEEDITSPTRTDPCFNTQSQSVCTHSAVRDKSIMHNEIQSRHSSSDEDEDNVLFMH</sequence>
<protein>
    <recommendedName>
        <fullName evidence="10">CUB domain-containing protein</fullName>
    </recommendedName>
</protein>
<dbReference type="Pfam" id="PF00057">
    <property type="entry name" value="Ldl_recept_a"/>
    <property type="match status" value="3"/>
</dbReference>
<feature type="compositionally biased region" description="Polar residues" evidence="8">
    <location>
        <begin position="1166"/>
        <end position="1179"/>
    </location>
</feature>
<feature type="disulfide bond" evidence="6">
    <location>
        <begin position="620"/>
        <end position="635"/>
    </location>
</feature>